<dbReference type="EMBL" id="QXCT01000001">
    <property type="protein sequence ID" value="MDW9250784.1"/>
    <property type="molecule type" value="Genomic_DNA"/>
</dbReference>
<dbReference type="PANTHER" id="PTHR43431">
    <property type="entry name" value="OXIDOREDUCTASE, SHORT CHAIN DEHYDROGENASE/REDUCTASE FAMILY (AFU_ORTHOLOGUE AFUA_5G14000)"/>
    <property type="match status" value="1"/>
</dbReference>
<dbReference type="Gene3D" id="3.40.50.720">
    <property type="entry name" value="NAD(P)-binding Rossmann-like Domain"/>
    <property type="match status" value="1"/>
</dbReference>
<dbReference type="InterPro" id="IPR002347">
    <property type="entry name" value="SDR_fam"/>
</dbReference>
<dbReference type="InterPro" id="IPR036291">
    <property type="entry name" value="NAD(P)-bd_dom_sf"/>
</dbReference>
<reference evidence="1" key="1">
    <citation type="submission" date="2018-08" db="EMBL/GenBank/DDBJ databases">
        <title>Identification of Burkholderia cepacia strains that express a Burkholderia pseudomallei-like capsular polysaccharide.</title>
        <authorList>
            <person name="Burtnick M.N."/>
            <person name="Vongsouvath M."/>
            <person name="Newton P."/>
            <person name="Wuthiekanun V."/>
            <person name="Limmathurotsakul D."/>
            <person name="Brett P.J."/>
            <person name="Chantratita N."/>
            <person name="Dance D.A."/>
        </authorList>
    </citation>
    <scope>NUCLEOTIDE SEQUENCE</scope>
    <source>
        <strain evidence="1">SBXCC001</strain>
    </source>
</reference>
<dbReference type="SUPFAM" id="SSF51735">
    <property type="entry name" value="NAD(P)-binding Rossmann-fold domains"/>
    <property type="match status" value="1"/>
</dbReference>
<dbReference type="Pfam" id="PF00106">
    <property type="entry name" value="adh_short"/>
    <property type="match status" value="1"/>
</dbReference>
<proteinExistence type="predicted"/>
<gene>
    <name evidence="1" type="ORF">C7S16_4492</name>
</gene>
<name>A0AAW9CJL8_BURTH</name>
<protein>
    <submittedName>
        <fullName evidence="1">KR domain protein</fullName>
    </submittedName>
</protein>
<accession>A0AAW9CJL8</accession>
<dbReference type="Proteomes" id="UP001272137">
    <property type="component" value="Unassembled WGS sequence"/>
</dbReference>
<dbReference type="AlphaFoldDB" id="A0AAW9CJL8"/>
<dbReference type="PRINTS" id="PR00081">
    <property type="entry name" value="GDHRDH"/>
</dbReference>
<sequence>MTVDTVSSSSIPLAWIAGVGASAGLGAAVGRRFARAGYGVVLTGRTHERVAAAADEIRAQGGVAYVASGDIASEADVERLAIEVRTLGTLRAAVFNAGNAVRAPTLELSVAQFENAWRTNVIGGFLFAKAALEQLLDAGDGAPGDETPRSLLFTGATASLRGRPPFAAFASAKAGLRSLAQTLAREFGPRGIHVAHAVIDGGIDGERLRGAAPERAAQAGAAGLLSPDAIADSYWQLHVQHRSAWTQELDLRPCDEAF</sequence>
<organism evidence="1 2">
    <name type="scientific">Burkholderia thailandensis</name>
    <dbReference type="NCBI Taxonomy" id="57975"/>
    <lineage>
        <taxon>Bacteria</taxon>
        <taxon>Pseudomonadati</taxon>
        <taxon>Pseudomonadota</taxon>
        <taxon>Betaproteobacteria</taxon>
        <taxon>Burkholderiales</taxon>
        <taxon>Burkholderiaceae</taxon>
        <taxon>Burkholderia</taxon>
        <taxon>pseudomallei group</taxon>
    </lineage>
</organism>
<dbReference type="KEGG" id="btha:DR62_4010"/>
<comment type="caution">
    <text evidence="1">The sequence shown here is derived from an EMBL/GenBank/DDBJ whole genome shotgun (WGS) entry which is preliminary data.</text>
</comment>
<evidence type="ECO:0000313" key="1">
    <source>
        <dbReference type="EMBL" id="MDW9250784.1"/>
    </source>
</evidence>
<dbReference type="RefSeq" id="WP_009900452.1">
    <property type="nucleotide sequence ID" value="NZ_CP008915.2"/>
</dbReference>
<dbReference type="PANTHER" id="PTHR43431:SF7">
    <property type="entry name" value="OXIDOREDUCTASE, SHORT CHAIN DEHYDROGENASE_REDUCTASE FAMILY (AFU_ORTHOLOGUE AFUA_5G14000)"/>
    <property type="match status" value="1"/>
</dbReference>
<evidence type="ECO:0000313" key="2">
    <source>
        <dbReference type="Proteomes" id="UP001272137"/>
    </source>
</evidence>